<accession>A0A8K0HRL6</accession>
<evidence type="ECO:0000313" key="1">
    <source>
        <dbReference type="EMBL" id="KAF3456269.1"/>
    </source>
</evidence>
<dbReference type="OrthoDB" id="1153117at2759"/>
<evidence type="ECO:0000313" key="2">
    <source>
        <dbReference type="Proteomes" id="UP000796880"/>
    </source>
</evidence>
<comment type="caution">
    <text evidence="1">The sequence shown here is derived from an EMBL/GenBank/DDBJ whole genome shotgun (WGS) entry which is preliminary data.</text>
</comment>
<name>A0A8K0HRL6_9ROSA</name>
<reference evidence="1" key="1">
    <citation type="submission" date="2020-03" db="EMBL/GenBank/DDBJ databases">
        <title>A high-quality chromosome-level genome assembly of a woody plant with both climbing and erect habits, Rhamnella rubrinervis.</title>
        <authorList>
            <person name="Lu Z."/>
            <person name="Yang Y."/>
            <person name="Zhu X."/>
            <person name="Sun Y."/>
        </authorList>
    </citation>
    <scope>NUCLEOTIDE SEQUENCE</scope>
    <source>
        <strain evidence="1">BYM</strain>
        <tissue evidence="1">Leaf</tissue>
    </source>
</reference>
<dbReference type="Proteomes" id="UP000796880">
    <property type="component" value="Unassembled WGS sequence"/>
</dbReference>
<dbReference type="EMBL" id="VOIH02000001">
    <property type="protein sequence ID" value="KAF3456269.1"/>
    <property type="molecule type" value="Genomic_DNA"/>
</dbReference>
<gene>
    <name evidence="1" type="ORF">FNV43_RR00919</name>
</gene>
<sequence>MDPRFQDPFRVLVMEPSAENFHVNMAARHHEHDDASYGGGWPTKNVLKARPGKQLPVLQDQEMAIGSRTAARIYGGFVIKDQAFPPVKEPAPGKVIDRIYGGVVIRGRVI</sequence>
<organism evidence="1 2">
    <name type="scientific">Rhamnella rubrinervis</name>
    <dbReference type="NCBI Taxonomy" id="2594499"/>
    <lineage>
        <taxon>Eukaryota</taxon>
        <taxon>Viridiplantae</taxon>
        <taxon>Streptophyta</taxon>
        <taxon>Embryophyta</taxon>
        <taxon>Tracheophyta</taxon>
        <taxon>Spermatophyta</taxon>
        <taxon>Magnoliopsida</taxon>
        <taxon>eudicotyledons</taxon>
        <taxon>Gunneridae</taxon>
        <taxon>Pentapetalae</taxon>
        <taxon>rosids</taxon>
        <taxon>fabids</taxon>
        <taxon>Rosales</taxon>
        <taxon>Rhamnaceae</taxon>
        <taxon>rhamnoid group</taxon>
        <taxon>Rhamneae</taxon>
        <taxon>Rhamnella</taxon>
    </lineage>
</organism>
<protein>
    <submittedName>
        <fullName evidence="1">Uncharacterized protein</fullName>
    </submittedName>
</protein>
<dbReference type="AlphaFoldDB" id="A0A8K0HRL6"/>
<keyword evidence="2" id="KW-1185">Reference proteome</keyword>
<proteinExistence type="predicted"/>